<keyword evidence="3" id="KW-1185">Reference proteome</keyword>
<dbReference type="Gene3D" id="3.40.710.10">
    <property type="entry name" value="DD-peptidase/beta-lactamase superfamily"/>
    <property type="match status" value="1"/>
</dbReference>
<dbReference type="InterPro" id="IPR001466">
    <property type="entry name" value="Beta-lactam-related"/>
</dbReference>
<comment type="caution">
    <text evidence="2">The sequence shown here is derived from an EMBL/GenBank/DDBJ whole genome shotgun (WGS) entry which is preliminary data.</text>
</comment>
<organism evidence="2 3">
    <name type="scientific">Sphingobacterium puteale</name>
    <dbReference type="NCBI Taxonomy" id="2420510"/>
    <lineage>
        <taxon>Bacteria</taxon>
        <taxon>Pseudomonadati</taxon>
        <taxon>Bacteroidota</taxon>
        <taxon>Sphingobacteriia</taxon>
        <taxon>Sphingobacteriales</taxon>
        <taxon>Sphingobacteriaceae</taxon>
        <taxon>Sphingobacterium</taxon>
    </lineage>
</organism>
<name>A0A420VPS8_9SPHI</name>
<dbReference type="Pfam" id="PF00144">
    <property type="entry name" value="Beta-lactamase"/>
    <property type="match status" value="1"/>
</dbReference>
<dbReference type="EMBL" id="RBWS01000035">
    <property type="protein sequence ID" value="RKO68332.1"/>
    <property type="molecule type" value="Genomic_DNA"/>
</dbReference>
<dbReference type="GO" id="GO:0016787">
    <property type="term" value="F:hydrolase activity"/>
    <property type="evidence" value="ECO:0007669"/>
    <property type="project" value="UniProtKB-KW"/>
</dbReference>
<evidence type="ECO:0000313" key="2">
    <source>
        <dbReference type="EMBL" id="RKO68332.1"/>
    </source>
</evidence>
<dbReference type="SUPFAM" id="SSF56601">
    <property type="entry name" value="beta-lactamase/transpeptidase-like"/>
    <property type="match status" value="1"/>
</dbReference>
<feature type="domain" description="Beta-lactamase-related" evidence="1">
    <location>
        <begin position="85"/>
        <end position="382"/>
    </location>
</feature>
<evidence type="ECO:0000313" key="3">
    <source>
        <dbReference type="Proteomes" id="UP000282423"/>
    </source>
</evidence>
<dbReference type="Proteomes" id="UP000282423">
    <property type="component" value="Unassembled WGS sequence"/>
</dbReference>
<keyword evidence="2" id="KW-0378">Hydrolase</keyword>
<dbReference type="PANTHER" id="PTHR46825:SF9">
    <property type="entry name" value="BETA-LACTAMASE-RELATED DOMAIN-CONTAINING PROTEIN"/>
    <property type="match status" value="1"/>
</dbReference>
<proteinExistence type="predicted"/>
<accession>A0A420VPS8</accession>
<dbReference type="PANTHER" id="PTHR46825">
    <property type="entry name" value="D-ALANYL-D-ALANINE-CARBOXYPEPTIDASE/ENDOPEPTIDASE AMPH"/>
    <property type="match status" value="1"/>
</dbReference>
<dbReference type="InterPro" id="IPR012338">
    <property type="entry name" value="Beta-lactam/transpept-like"/>
</dbReference>
<dbReference type="AlphaFoldDB" id="A0A420VPS8"/>
<sequence length="397" mass="45111">MDIIKTHKNLIKNQLKIWQAYCHLSCNTSPNKNEYSYPTILKTKMKYLIIIFLTVVLHHSLIAQEASLKSFIQSYATKNSFDGTILIQQDTAIIYHESFGIADRRFNLPINKETIYNIASITKAFTAVLILQLVEQGKLDLNKPFKTYLPEYPDQVSQKVTTNQLLNHSSGIVLIDTVSSVENAMKYGLGIFQTPRNSDQMLKSFWDKPLVNEPGTKFNYNNADYIILGKIIEKIYGKTYEEVLSEKILKPLGTRCSGLAQEKDIIKNLASTYFRDNNSTVFINNIPMFIENWYAAGAMYSSPEDLLKFSNALFGLKLIRKKSLDLMLTPGLDNYGFGVWVNGQGNDRRMERYGQIMGINAVWMKFLNRPITIIILSNTNVANLGELALGIEGKILK</sequence>
<gene>
    <name evidence="2" type="ORF">D7322_27730</name>
</gene>
<reference evidence="2 3" key="1">
    <citation type="submission" date="2018-10" db="EMBL/GenBank/DDBJ databases">
        <title>Sphingobacterium sp. M05W1-28.</title>
        <authorList>
            <person name="Cai H."/>
        </authorList>
    </citation>
    <scope>NUCLEOTIDE SEQUENCE [LARGE SCALE GENOMIC DNA]</scope>
    <source>
        <strain evidence="2 3">M05W1-28</strain>
    </source>
</reference>
<protein>
    <submittedName>
        <fullName evidence="2">Class A beta-lactamase-related serine hydrolase</fullName>
    </submittedName>
</protein>
<evidence type="ECO:0000259" key="1">
    <source>
        <dbReference type="Pfam" id="PF00144"/>
    </source>
</evidence>
<dbReference type="InterPro" id="IPR050491">
    <property type="entry name" value="AmpC-like"/>
</dbReference>